<dbReference type="Gene3D" id="3.90.180.10">
    <property type="entry name" value="Medium-chain alcohol dehydrogenases, catalytic domain"/>
    <property type="match status" value="1"/>
</dbReference>
<keyword evidence="11" id="KW-1185">Reference proteome</keyword>
<keyword evidence="5" id="KW-0560">Oxidoreductase</keyword>
<dbReference type="SUPFAM" id="SSF50129">
    <property type="entry name" value="GroES-like"/>
    <property type="match status" value="1"/>
</dbReference>
<evidence type="ECO:0000256" key="8">
    <source>
        <dbReference type="SAM" id="MobiDB-lite"/>
    </source>
</evidence>
<dbReference type="EC" id="1.1.1.1" evidence="2"/>
<evidence type="ECO:0000256" key="5">
    <source>
        <dbReference type="ARBA" id="ARBA00023002"/>
    </source>
</evidence>
<gene>
    <name evidence="10" type="ORF">AB0H04_35855</name>
</gene>
<keyword evidence="3" id="KW-0479">Metal-binding</keyword>
<evidence type="ECO:0000259" key="9">
    <source>
        <dbReference type="Pfam" id="PF08240"/>
    </source>
</evidence>
<protein>
    <recommendedName>
        <fullName evidence="2">alcohol dehydrogenase</fullName>
        <ecNumber evidence="2">1.1.1.1</ecNumber>
    </recommendedName>
</protein>
<comment type="catalytic activity">
    <reaction evidence="6">
        <text>a secondary alcohol + NAD(+) = a ketone + NADH + H(+)</text>
        <dbReference type="Rhea" id="RHEA:10740"/>
        <dbReference type="ChEBI" id="CHEBI:15378"/>
        <dbReference type="ChEBI" id="CHEBI:17087"/>
        <dbReference type="ChEBI" id="CHEBI:35681"/>
        <dbReference type="ChEBI" id="CHEBI:57540"/>
        <dbReference type="ChEBI" id="CHEBI:57945"/>
        <dbReference type="EC" id="1.1.1.1"/>
    </reaction>
</comment>
<dbReference type="EMBL" id="JBFAEG010000033">
    <property type="protein sequence ID" value="MEU5712165.1"/>
    <property type="molecule type" value="Genomic_DNA"/>
</dbReference>
<comment type="caution">
    <text evidence="10">The sequence shown here is derived from an EMBL/GenBank/DDBJ whole genome shotgun (WGS) entry which is preliminary data.</text>
</comment>
<reference evidence="10 11" key="1">
    <citation type="submission" date="2024-06" db="EMBL/GenBank/DDBJ databases">
        <title>The Natural Products Discovery Center: Release of the First 8490 Sequenced Strains for Exploring Actinobacteria Biosynthetic Diversity.</title>
        <authorList>
            <person name="Kalkreuter E."/>
            <person name="Kautsar S.A."/>
            <person name="Yang D."/>
            <person name="Bader C.D."/>
            <person name="Teijaro C.N."/>
            <person name="Fluegel L."/>
            <person name="Davis C.M."/>
            <person name="Simpson J.R."/>
            <person name="Lauterbach L."/>
            <person name="Steele A.D."/>
            <person name="Gui C."/>
            <person name="Meng S."/>
            <person name="Li G."/>
            <person name="Viehrig K."/>
            <person name="Ye F."/>
            <person name="Su P."/>
            <person name="Kiefer A.F."/>
            <person name="Nichols A."/>
            <person name="Cepeda A.J."/>
            <person name="Yan W."/>
            <person name="Fan B."/>
            <person name="Jiang Y."/>
            <person name="Adhikari A."/>
            <person name="Zheng C.-J."/>
            <person name="Schuster L."/>
            <person name="Cowan T.M."/>
            <person name="Smanski M.J."/>
            <person name="Chevrette M.G."/>
            <person name="De Carvalho L.P.S."/>
            <person name="Shen B."/>
        </authorList>
    </citation>
    <scope>NUCLEOTIDE SEQUENCE [LARGE SCALE GENOMIC DNA]</scope>
    <source>
        <strain evidence="10 11">NPDC020594</strain>
    </source>
</reference>
<organism evidence="10 11">
    <name type="scientific">Streptomyces flaveolus</name>
    <dbReference type="NCBI Taxonomy" id="67297"/>
    <lineage>
        <taxon>Bacteria</taxon>
        <taxon>Bacillati</taxon>
        <taxon>Actinomycetota</taxon>
        <taxon>Actinomycetes</taxon>
        <taxon>Kitasatosporales</taxon>
        <taxon>Streptomycetaceae</taxon>
        <taxon>Streptomyces</taxon>
    </lineage>
</organism>
<accession>A0ABV3AKU6</accession>
<proteinExistence type="predicted"/>
<dbReference type="RefSeq" id="WP_078877041.1">
    <property type="nucleotide sequence ID" value="NZ_JBFAEG010000033.1"/>
</dbReference>
<evidence type="ECO:0000256" key="4">
    <source>
        <dbReference type="ARBA" id="ARBA00022833"/>
    </source>
</evidence>
<comment type="cofactor">
    <cofactor evidence="1">
        <name>Zn(2+)</name>
        <dbReference type="ChEBI" id="CHEBI:29105"/>
    </cofactor>
</comment>
<evidence type="ECO:0000256" key="1">
    <source>
        <dbReference type="ARBA" id="ARBA00001947"/>
    </source>
</evidence>
<evidence type="ECO:0000313" key="11">
    <source>
        <dbReference type="Proteomes" id="UP001551011"/>
    </source>
</evidence>
<sequence length="138" mass="14650">MPAPPAAALCQAPGTAAEFEVVELDLTKPKRGEVLIKVEATGLCHSELHMLTGDWPVPLPMGGGHEATGIVEEIGPGVGRGRSGPRPRFHFFANLGSRVRSPCRSPRSSAGRQHRRRPGPERGNEPSGARRSSPSCNS</sequence>
<dbReference type="Pfam" id="PF08240">
    <property type="entry name" value="ADH_N"/>
    <property type="match status" value="1"/>
</dbReference>
<feature type="compositionally biased region" description="Low complexity" evidence="8">
    <location>
        <begin position="96"/>
        <end position="111"/>
    </location>
</feature>
<dbReference type="PANTHER" id="PTHR42940:SF8">
    <property type="entry name" value="VACUOLAR PROTEIN SORTING-ASSOCIATED PROTEIN 11"/>
    <property type="match status" value="1"/>
</dbReference>
<dbReference type="PROSITE" id="PS00059">
    <property type="entry name" value="ADH_ZINC"/>
    <property type="match status" value="1"/>
</dbReference>
<dbReference type="InterPro" id="IPR013154">
    <property type="entry name" value="ADH-like_N"/>
</dbReference>
<dbReference type="InterPro" id="IPR011032">
    <property type="entry name" value="GroES-like_sf"/>
</dbReference>
<dbReference type="PANTHER" id="PTHR42940">
    <property type="entry name" value="ALCOHOL DEHYDROGENASE 1-RELATED"/>
    <property type="match status" value="1"/>
</dbReference>
<evidence type="ECO:0000256" key="6">
    <source>
        <dbReference type="ARBA" id="ARBA00049164"/>
    </source>
</evidence>
<evidence type="ECO:0000256" key="3">
    <source>
        <dbReference type="ARBA" id="ARBA00022723"/>
    </source>
</evidence>
<evidence type="ECO:0000313" key="10">
    <source>
        <dbReference type="EMBL" id="MEU5712165.1"/>
    </source>
</evidence>
<evidence type="ECO:0000256" key="2">
    <source>
        <dbReference type="ARBA" id="ARBA00013190"/>
    </source>
</evidence>
<dbReference type="InterPro" id="IPR002328">
    <property type="entry name" value="ADH_Zn_CS"/>
</dbReference>
<dbReference type="Proteomes" id="UP001551011">
    <property type="component" value="Unassembled WGS sequence"/>
</dbReference>
<feature type="domain" description="Alcohol dehydrogenase-like N-terminal" evidence="9">
    <location>
        <begin position="31"/>
        <end position="86"/>
    </location>
</feature>
<feature type="region of interest" description="Disordered" evidence="8">
    <location>
        <begin position="64"/>
        <end position="138"/>
    </location>
</feature>
<name>A0ABV3AKU6_9ACTN</name>
<evidence type="ECO:0000256" key="7">
    <source>
        <dbReference type="ARBA" id="ARBA00049243"/>
    </source>
</evidence>
<keyword evidence="4" id="KW-0862">Zinc</keyword>
<comment type="catalytic activity">
    <reaction evidence="7">
        <text>a primary alcohol + NAD(+) = an aldehyde + NADH + H(+)</text>
        <dbReference type="Rhea" id="RHEA:10736"/>
        <dbReference type="ChEBI" id="CHEBI:15378"/>
        <dbReference type="ChEBI" id="CHEBI:15734"/>
        <dbReference type="ChEBI" id="CHEBI:17478"/>
        <dbReference type="ChEBI" id="CHEBI:57540"/>
        <dbReference type="ChEBI" id="CHEBI:57945"/>
        <dbReference type="EC" id="1.1.1.1"/>
    </reaction>
</comment>